<evidence type="ECO:0000313" key="1">
    <source>
        <dbReference type="EMBL" id="MXR50766.1"/>
    </source>
</evidence>
<accession>A0A6B0T3J8</accession>
<organism evidence="1 2">
    <name type="scientific">Halovenus carboxidivorans</name>
    <dbReference type="NCBI Taxonomy" id="2692199"/>
    <lineage>
        <taxon>Archaea</taxon>
        <taxon>Methanobacteriati</taxon>
        <taxon>Methanobacteriota</taxon>
        <taxon>Stenosarchaea group</taxon>
        <taxon>Halobacteria</taxon>
        <taxon>Halobacteriales</taxon>
        <taxon>Haloarculaceae</taxon>
        <taxon>Halovenus</taxon>
    </lineage>
</organism>
<sequence>MDQSPVVCPGCAGELSETEIRRTPQFIADTYFCGRCGQQFADPDADGEVRPRRRALRL</sequence>
<gene>
    <name evidence="1" type="ORF">GRX03_03985</name>
</gene>
<proteinExistence type="predicted"/>
<reference evidence="1 2" key="1">
    <citation type="submission" date="2019-12" db="EMBL/GenBank/DDBJ databases">
        <title>Isolation and characterization of three novel carbon monoxide-oxidizing members of Halobacteria from salione crusts and soils.</title>
        <authorList>
            <person name="Myers M.R."/>
            <person name="King G.M."/>
        </authorList>
    </citation>
    <scope>NUCLEOTIDE SEQUENCE [LARGE SCALE GENOMIC DNA]</scope>
    <source>
        <strain evidence="1 2">WSH3</strain>
    </source>
</reference>
<protein>
    <submittedName>
        <fullName evidence="1">Uncharacterized protein</fullName>
    </submittedName>
</protein>
<dbReference type="Proteomes" id="UP000466535">
    <property type="component" value="Unassembled WGS sequence"/>
</dbReference>
<name>A0A6B0T3J8_9EURY</name>
<dbReference type="EMBL" id="WUUT01000001">
    <property type="protein sequence ID" value="MXR50766.1"/>
    <property type="molecule type" value="Genomic_DNA"/>
</dbReference>
<dbReference type="RefSeq" id="WP_159762865.1">
    <property type="nucleotide sequence ID" value="NZ_WUUT01000001.1"/>
</dbReference>
<evidence type="ECO:0000313" key="2">
    <source>
        <dbReference type="Proteomes" id="UP000466535"/>
    </source>
</evidence>
<comment type="caution">
    <text evidence="1">The sequence shown here is derived from an EMBL/GenBank/DDBJ whole genome shotgun (WGS) entry which is preliminary data.</text>
</comment>
<keyword evidence="2" id="KW-1185">Reference proteome</keyword>
<dbReference type="AlphaFoldDB" id="A0A6B0T3J8"/>